<dbReference type="InterPro" id="IPR010287">
    <property type="entry name" value="DUF892_YciF-like"/>
</dbReference>
<gene>
    <name evidence="2" type="ORF">A6J80_20660</name>
    <name evidence="3" type="ORF">PYTT13_22150</name>
</gene>
<dbReference type="AlphaFoldDB" id="A0A1V0GY19"/>
<dbReference type="PANTHER" id="PTHR30565">
    <property type="entry name" value="PROTEIN YCIF"/>
    <property type="match status" value="1"/>
</dbReference>
<proteinExistence type="predicted"/>
<dbReference type="PANTHER" id="PTHR30565:SF9">
    <property type="entry name" value="PROTEIN YCIF"/>
    <property type="match status" value="1"/>
</dbReference>
<keyword evidence="4" id="KW-1185">Reference proteome</keyword>
<protein>
    <submittedName>
        <fullName evidence="2">Ferritin-like domain-containing protein</fullName>
    </submittedName>
</protein>
<reference evidence="3 5" key="2">
    <citation type="submission" date="2017-10" db="EMBL/GenBank/DDBJ databases">
        <title>Complete genome sequence of Paracoccus yeei TT13 isolated from human skin.</title>
        <authorList>
            <person name="Lee K."/>
            <person name="Lim J.Y."/>
            <person name="Hwang I."/>
        </authorList>
    </citation>
    <scope>NUCLEOTIDE SEQUENCE [LARGE SCALE GENOMIC DNA]</scope>
    <source>
        <strain evidence="3 5">TT13</strain>
        <plasmid evidence="5">Plasmid ptt13-5</plasmid>
        <plasmid evidence="3">pTT13-5</plasmid>
    </source>
</reference>
<dbReference type="KEGG" id="pye:A6J80_20660"/>
<organism evidence="2 4">
    <name type="scientific">Paracoccus yeei</name>
    <dbReference type="NCBI Taxonomy" id="147645"/>
    <lineage>
        <taxon>Bacteria</taxon>
        <taxon>Pseudomonadati</taxon>
        <taxon>Pseudomonadota</taxon>
        <taxon>Alphaproteobacteria</taxon>
        <taxon>Rhodobacterales</taxon>
        <taxon>Paracoccaceae</taxon>
        <taxon>Paracoccus</taxon>
    </lineage>
</organism>
<sequence length="207" mass="22623">MDRPLFSRSLGTDAARPGSFHSRPASGRVATDPQRRRTVTTSAHDIFLDGLRNAHAMEKQALSIMQPQLNRLEHYPEVSALLDRHIRETEGQIRRIDEILDGLGTSASGLKDTMLSLGGSMAAVTHSLASDEILKNSLANYAFEHFEIAAYTSLITMAEQGGGQSAIPLLQQNLDEERAMAADIEAGLPDVVRQFIRLSASDQRADV</sequence>
<evidence type="ECO:0000313" key="4">
    <source>
        <dbReference type="Proteomes" id="UP000191257"/>
    </source>
</evidence>
<accession>A0A1V0GY19</accession>
<evidence type="ECO:0000256" key="1">
    <source>
        <dbReference type="SAM" id="MobiDB-lite"/>
    </source>
</evidence>
<dbReference type="Proteomes" id="UP000191257">
    <property type="component" value="Plasmid unnamed3"/>
</dbReference>
<evidence type="ECO:0000313" key="3">
    <source>
        <dbReference type="EMBL" id="ATQ58525.1"/>
    </source>
</evidence>
<dbReference type="eggNOG" id="COG3685">
    <property type="taxonomic scope" value="Bacteria"/>
</dbReference>
<dbReference type="SUPFAM" id="SSF47240">
    <property type="entry name" value="Ferritin-like"/>
    <property type="match status" value="1"/>
</dbReference>
<feature type="region of interest" description="Disordered" evidence="1">
    <location>
        <begin position="1"/>
        <end position="39"/>
    </location>
</feature>
<dbReference type="Proteomes" id="UP000229314">
    <property type="component" value="Plasmid pTT13-5"/>
</dbReference>
<dbReference type="InterPro" id="IPR012347">
    <property type="entry name" value="Ferritin-like"/>
</dbReference>
<reference evidence="4" key="1">
    <citation type="submission" date="2017-03" db="EMBL/GenBank/DDBJ databases">
        <title>FDA dAtabase for Regulatory Grade micrObial Sequences (FDA-ARGOS): Supporting development and validation of Infectious Disease Dx tests.</title>
        <authorList>
            <person name="Minogue T."/>
            <person name="Wolcott M."/>
            <person name="Wasieloski L."/>
            <person name="Aguilar W."/>
            <person name="Moore D."/>
            <person name="Tallon L."/>
            <person name="Sadzewicz L."/>
            <person name="Sengamalay N."/>
            <person name="Ott S."/>
            <person name="Godinez A."/>
            <person name="Nagaraj S."/>
            <person name="Nadendla S."/>
            <person name="Geyer C."/>
            <person name="Sichtig H."/>
        </authorList>
    </citation>
    <scope>NUCLEOTIDE SEQUENCE [LARGE SCALE GENOMIC DNA]</scope>
    <source>
        <strain evidence="4">FDAARGOS_252</strain>
        <plasmid evidence="4">Plasmid unnamed3</plasmid>
    </source>
</reference>
<geneLocation type="plasmid" evidence="3">
    <name>pTT13-5</name>
</geneLocation>
<geneLocation type="plasmid" evidence="2 4">
    <name>unnamed3</name>
</geneLocation>
<dbReference type="InterPro" id="IPR047114">
    <property type="entry name" value="YciF"/>
</dbReference>
<dbReference type="OrthoDB" id="7273732at2"/>
<dbReference type="EMBL" id="CP024427">
    <property type="protein sequence ID" value="ATQ58525.1"/>
    <property type="molecule type" value="Genomic_DNA"/>
</dbReference>
<evidence type="ECO:0000313" key="5">
    <source>
        <dbReference type="Proteomes" id="UP000229314"/>
    </source>
</evidence>
<evidence type="ECO:0000313" key="2">
    <source>
        <dbReference type="EMBL" id="ARC38718.1"/>
    </source>
</evidence>
<keyword evidence="2" id="KW-0614">Plasmid</keyword>
<reference evidence="2" key="3">
    <citation type="submission" date="2017-12" db="EMBL/GenBank/DDBJ databases">
        <title>FDA dAtabase for Regulatory Grade micrObial Sequences (FDA-ARGOS): Supporting development and validation of Infectious Disease Dx tests.</title>
        <authorList>
            <person name="Campos J."/>
            <person name="Goldberg B."/>
            <person name="Tallon L."/>
            <person name="Sadzewicz L."/>
            <person name="Sengamalay N."/>
            <person name="Ott S."/>
            <person name="Godinez A."/>
            <person name="Nagaraj S."/>
            <person name="Vyas G."/>
            <person name="Aluvathingal J."/>
            <person name="Nadendla S."/>
            <person name="Geyer C."/>
            <person name="Nandy P."/>
            <person name="Hobson J."/>
            <person name="Sichtig H."/>
        </authorList>
    </citation>
    <scope>NUCLEOTIDE SEQUENCE</scope>
    <source>
        <strain evidence="2">FDAARGOS_252</strain>
        <plasmid evidence="2">unnamed3</plasmid>
    </source>
</reference>
<name>A0A1V0GY19_9RHOB</name>
<dbReference type="InterPro" id="IPR009078">
    <property type="entry name" value="Ferritin-like_SF"/>
</dbReference>
<dbReference type="EMBL" id="CP020443">
    <property type="protein sequence ID" value="ARC38718.1"/>
    <property type="molecule type" value="Genomic_DNA"/>
</dbReference>
<geneLocation type="plasmid" evidence="5">
    <name>ptt13-5</name>
</geneLocation>
<dbReference type="Pfam" id="PF05974">
    <property type="entry name" value="DUF892"/>
    <property type="match status" value="1"/>
</dbReference>
<dbReference type="Gene3D" id="1.20.1260.10">
    <property type="match status" value="1"/>
</dbReference>